<dbReference type="CDD" id="cd04683">
    <property type="entry name" value="NUDIX_Hydrolase"/>
    <property type="match status" value="1"/>
</dbReference>
<keyword evidence="5" id="KW-1185">Reference proteome</keyword>
<name>A0ABV5AWS6_9BACL</name>
<dbReference type="Pfam" id="PF00293">
    <property type="entry name" value="NUDIX"/>
    <property type="match status" value="1"/>
</dbReference>
<dbReference type="SUPFAM" id="SSF55811">
    <property type="entry name" value="Nudix"/>
    <property type="match status" value="1"/>
</dbReference>
<dbReference type="PANTHER" id="PTHR43046:SF14">
    <property type="entry name" value="MUTT_NUDIX FAMILY PROTEIN"/>
    <property type="match status" value="1"/>
</dbReference>
<dbReference type="InterPro" id="IPR000086">
    <property type="entry name" value="NUDIX_hydrolase_dom"/>
</dbReference>
<evidence type="ECO:0000259" key="3">
    <source>
        <dbReference type="PROSITE" id="PS51462"/>
    </source>
</evidence>
<organism evidence="4 5">
    <name type="scientific">Paenibacillus enshidis</name>
    <dbReference type="NCBI Taxonomy" id="1458439"/>
    <lineage>
        <taxon>Bacteria</taxon>
        <taxon>Bacillati</taxon>
        <taxon>Bacillota</taxon>
        <taxon>Bacilli</taxon>
        <taxon>Bacillales</taxon>
        <taxon>Paenibacillaceae</taxon>
        <taxon>Paenibacillus</taxon>
    </lineage>
</organism>
<comment type="caution">
    <text evidence="4">The sequence shown here is derived from an EMBL/GenBank/DDBJ whole genome shotgun (WGS) entry which is preliminary data.</text>
</comment>
<dbReference type="PROSITE" id="PS00893">
    <property type="entry name" value="NUDIX_BOX"/>
    <property type="match status" value="1"/>
</dbReference>
<gene>
    <name evidence="4" type="ORF">ACE41H_18040</name>
</gene>
<dbReference type="InterPro" id="IPR020084">
    <property type="entry name" value="NUDIX_hydrolase_CS"/>
</dbReference>
<accession>A0ABV5AWS6</accession>
<dbReference type="RefSeq" id="WP_375356916.1">
    <property type="nucleotide sequence ID" value="NZ_JBHHMI010000018.1"/>
</dbReference>
<dbReference type="PANTHER" id="PTHR43046">
    <property type="entry name" value="GDP-MANNOSE MANNOSYL HYDROLASE"/>
    <property type="match status" value="1"/>
</dbReference>
<feature type="domain" description="Nudix hydrolase" evidence="3">
    <location>
        <begin position="5"/>
        <end position="137"/>
    </location>
</feature>
<sequence length="147" mass="17077">MERFSLHCGVNLLLFHKQDILLLLRNNTGFADGMFGVVGGHLDGGESATSALIRETQEEINIQVQPQDLKLVVTVHRMLDHCEYIDLFFKTDTWEGELRNNELHKHLHYAWFPAYDLPKNTMPLVYHVLGNYLSGMNYLEFGWDNER</sequence>
<evidence type="ECO:0000256" key="1">
    <source>
        <dbReference type="ARBA" id="ARBA00001946"/>
    </source>
</evidence>
<evidence type="ECO:0000256" key="2">
    <source>
        <dbReference type="ARBA" id="ARBA00022801"/>
    </source>
</evidence>
<reference evidence="4 5" key="1">
    <citation type="submission" date="2024-09" db="EMBL/GenBank/DDBJ databases">
        <title>Paenibacillus zeirhizospherea sp. nov., isolated from surface of the maize (Zea mays) roots in a horticulture field, Hungary.</title>
        <authorList>
            <person name="Marton D."/>
            <person name="Farkas M."/>
            <person name="Bedics A."/>
            <person name="Toth E."/>
            <person name="Tancsics A."/>
            <person name="Boka K."/>
            <person name="Maroti G."/>
            <person name="Kriszt B."/>
            <person name="Cserhati M."/>
        </authorList>
    </citation>
    <scope>NUCLEOTIDE SEQUENCE [LARGE SCALE GENOMIC DNA]</scope>
    <source>
        <strain evidence="4 5">KCTC 33519</strain>
    </source>
</reference>
<evidence type="ECO:0000313" key="4">
    <source>
        <dbReference type="EMBL" id="MFB5268667.1"/>
    </source>
</evidence>
<keyword evidence="2" id="KW-0378">Hydrolase</keyword>
<dbReference type="InterPro" id="IPR015797">
    <property type="entry name" value="NUDIX_hydrolase-like_dom_sf"/>
</dbReference>
<dbReference type="Gene3D" id="3.90.79.10">
    <property type="entry name" value="Nucleoside Triphosphate Pyrophosphohydrolase"/>
    <property type="match status" value="1"/>
</dbReference>
<comment type="cofactor">
    <cofactor evidence="1">
        <name>Mg(2+)</name>
        <dbReference type="ChEBI" id="CHEBI:18420"/>
    </cofactor>
</comment>
<protein>
    <submittedName>
        <fullName evidence="4">NUDIX domain-containing protein</fullName>
    </submittedName>
</protein>
<dbReference type="PROSITE" id="PS51462">
    <property type="entry name" value="NUDIX"/>
    <property type="match status" value="1"/>
</dbReference>
<dbReference type="Proteomes" id="UP001580346">
    <property type="component" value="Unassembled WGS sequence"/>
</dbReference>
<dbReference type="EMBL" id="JBHHMI010000018">
    <property type="protein sequence ID" value="MFB5268667.1"/>
    <property type="molecule type" value="Genomic_DNA"/>
</dbReference>
<evidence type="ECO:0000313" key="5">
    <source>
        <dbReference type="Proteomes" id="UP001580346"/>
    </source>
</evidence>
<proteinExistence type="predicted"/>